<comment type="caution">
    <text evidence="1">The sequence shown here is derived from an EMBL/GenBank/DDBJ whole genome shotgun (WGS) entry which is preliminary data.</text>
</comment>
<dbReference type="EMBL" id="JASCSA010000005">
    <property type="protein sequence ID" value="MDI5884361.1"/>
    <property type="molecule type" value="Genomic_DNA"/>
</dbReference>
<gene>
    <name evidence="1" type="ORF">QLT01_08340</name>
</gene>
<reference evidence="2" key="1">
    <citation type="submission" date="2023-07" db="EMBL/GenBank/DDBJ databases">
        <title>Genome-based characterization of strain KMM 296 and proposal for reclassification of Cobetia litoralis and Cobetia pacifica, and emended description of the species Cobetia amphilecti and Cobetia marina.</title>
        <authorList>
            <person name="Balabanova L."/>
            <person name="Nedashkovskaya O."/>
        </authorList>
    </citation>
    <scope>NUCLEOTIDE SEQUENCE [LARGE SCALE GENOMIC DNA]</scope>
    <source>
        <strain evidence="2">NRIC 0815</strain>
    </source>
</reference>
<organism evidence="1 2">
    <name type="scientific">Cobetia amphilecti</name>
    <dbReference type="NCBI Taxonomy" id="1055104"/>
    <lineage>
        <taxon>Bacteria</taxon>
        <taxon>Pseudomonadati</taxon>
        <taxon>Pseudomonadota</taxon>
        <taxon>Gammaproteobacteria</taxon>
        <taxon>Oceanospirillales</taxon>
        <taxon>Halomonadaceae</taxon>
        <taxon>Cobetia</taxon>
    </lineage>
</organism>
<dbReference type="Gene3D" id="1.10.30.50">
    <property type="match status" value="1"/>
</dbReference>
<sequence>MFNTIRTREAPSSLSRRQKYNSKDVLDELCKVFFKKCYICETKEPLDINVEHFSSHNGDLNKKFDWENLYLSCARCNNIKLQGYNNLLDCCDTNTDVLRAIKHKPPTTPYAKRLEIEPQLVDESTLATAELLNKVYNSDHTDTKMVTAVALRKEVFKQFNIFLELQCEYFDETSLEVEKENAIERMKLLIMPSSKYSAFISWCIIEDTVLYPILEPYIGLSEE</sequence>
<dbReference type="Proteomes" id="UP001229025">
    <property type="component" value="Unassembled WGS sequence"/>
</dbReference>
<evidence type="ECO:0000313" key="2">
    <source>
        <dbReference type="Proteomes" id="UP001229025"/>
    </source>
</evidence>
<dbReference type="RefSeq" id="WP_084589408.1">
    <property type="nucleotide sequence ID" value="NZ_CP084115.1"/>
</dbReference>
<name>A0ABT6UPN1_9GAMM</name>
<protein>
    <recommendedName>
        <fullName evidence="3">HNH endonuclease</fullName>
    </recommendedName>
</protein>
<proteinExistence type="predicted"/>
<accession>A0ABT6UPN1</accession>
<keyword evidence="2" id="KW-1185">Reference proteome</keyword>
<evidence type="ECO:0000313" key="1">
    <source>
        <dbReference type="EMBL" id="MDI5884361.1"/>
    </source>
</evidence>
<evidence type="ECO:0008006" key="3">
    <source>
        <dbReference type="Google" id="ProtNLM"/>
    </source>
</evidence>